<dbReference type="SMART" id="SM00256">
    <property type="entry name" value="FBOX"/>
    <property type="match status" value="1"/>
</dbReference>
<organism evidence="2 3">
    <name type="scientific">Ceratodon purpureus</name>
    <name type="common">Fire moss</name>
    <name type="synonym">Dicranum purpureum</name>
    <dbReference type="NCBI Taxonomy" id="3225"/>
    <lineage>
        <taxon>Eukaryota</taxon>
        <taxon>Viridiplantae</taxon>
        <taxon>Streptophyta</taxon>
        <taxon>Embryophyta</taxon>
        <taxon>Bryophyta</taxon>
        <taxon>Bryophytina</taxon>
        <taxon>Bryopsida</taxon>
        <taxon>Dicranidae</taxon>
        <taxon>Pseudoditrichales</taxon>
        <taxon>Ditrichaceae</taxon>
        <taxon>Ceratodon</taxon>
    </lineage>
</organism>
<evidence type="ECO:0000313" key="3">
    <source>
        <dbReference type="Proteomes" id="UP000822688"/>
    </source>
</evidence>
<gene>
    <name evidence="2" type="ORF">KC19_5G052000</name>
</gene>
<sequence>MAGPSLRTLHGVQESNLPSELMEHVLSYLSLPVLCRMRTVCKLWNHIICNSSFHDSWEKRDHGVCFLTRFESSNGYTKIDRSMRGTTCFLDLEERRWYLIKGSVDQRFDTRNVAMGDGLVAEFCSPVRDEDSNYYGAPTVCCIQISDPIVKMRWMLDRCPIEVKFSPSAVVAADRGSCIFRLFLFDNSGFAKTRVHQCLWIYESSTNKWRCASQPPRKGSYNNFARSAVVYQQGLYIIFTPNEPLGRFLALYDIEKDTWSMVLENLPEAQLAELVVSRGKLFIMFWRSASTSSRTMMLEMVEIQVLEKTSRIVFQIPASTLSQHFYGEQISKYNFPITCLALRLNSNSLCGSLVLFSNLSGKVIIYNVASATADILPEHPLGDTKLVGRSYWAKYMNLCSRDILRKDAQSHPPVYVPK</sequence>
<dbReference type="Gene3D" id="2.120.10.80">
    <property type="entry name" value="Kelch-type beta propeller"/>
    <property type="match status" value="1"/>
</dbReference>
<dbReference type="Gene3D" id="1.20.1280.50">
    <property type="match status" value="1"/>
</dbReference>
<keyword evidence="3" id="KW-1185">Reference proteome</keyword>
<dbReference type="PROSITE" id="PS50181">
    <property type="entry name" value="FBOX"/>
    <property type="match status" value="1"/>
</dbReference>
<accession>A0A8T0HZF1</accession>
<dbReference type="InterPro" id="IPR015915">
    <property type="entry name" value="Kelch-typ_b-propeller"/>
</dbReference>
<evidence type="ECO:0000313" key="2">
    <source>
        <dbReference type="EMBL" id="KAG0576059.1"/>
    </source>
</evidence>
<name>A0A8T0HZF1_CERPU</name>
<dbReference type="Proteomes" id="UP000822688">
    <property type="component" value="Chromosome 5"/>
</dbReference>
<dbReference type="PANTHER" id="PTHR31672">
    <property type="entry name" value="BNACNNG10540D PROTEIN"/>
    <property type="match status" value="1"/>
</dbReference>
<evidence type="ECO:0000259" key="1">
    <source>
        <dbReference type="PROSITE" id="PS50181"/>
    </source>
</evidence>
<feature type="domain" description="F-box" evidence="1">
    <location>
        <begin position="11"/>
        <end position="60"/>
    </location>
</feature>
<proteinExistence type="predicted"/>
<dbReference type="SUPFAM" id="SSF81383">
    <property type="entry name" value="F-box domain"/>
    <property type="match status" value="1"/>
</dbReference>
<dbReference type="InterPro" id="IPR001810">
    <property type="entry name" value="F-box_dom"/>
</dbReference>
<dbReference type="PANTHER" id="PTHR31672:SF2">
    <property type="entry name" value="F-BOX DOMAIN-CONTAINING PROTEIN"/>
    <property type="match status" value="1"/>
</dbReference>
<reference evidence="2" key="1">
    <citation type="submission" date="2020-06" db="EMBL/GenBank/DDBJ databases">
        <title>WGS assembly of Ceratodon purpureus strain R40.</title>
        <authorList>
            <person name="Carey S.B."/>
            <person name="Jenkins J."/>
            <person name="Shu S."/>
            <person name="Lovell J.T."/>
            <person name="Sreedasyam A."/>
            <person name="Maumus F."/>
            <person name="Tiley G.P."/>
            <person name="Fernandez-Pozo N."/>
            <person name="Barry K."/>
            <person name="Chen C."/>
            <person name="Wang M."/>
            <person name="Lipzen A."/>
            <person name="Daum C."/>
            <person name="Saski C.A."/>
            <person name="Payton A.C."/>
            <person name="Mcbreen J.C."/>
            <person name="Conrad R.E."/>
            <person name="Kollar L.M."/>
            <person name="Olsson S."/>
            <person name="Huttunen S."/>
            <person name="Landis J.B."/>
            <person name="Wickett N.J."/>
            <person name="Johnson M.G."/>
            <person name="Rensing S.A."/>
            <person name="Grimwood J."/>
            <person name="Schmutz J."/>
            <person name="Mcdaniel S.F."/>
        </authorList>
    </citation>
    <scope>NUCLEOTIDE SEQUENCE</scope>
    <source>
        <strain evidence="2">R40</strain>
    </source>
</reference>
<dbReference type="InterPro" id="IPR036047">
    <property type="entry name" value="F-box-like_dom_sf"/>
</dbReference>
<dbReference type="AlphaFoldDB" id="A0A8T0HZF1"/>
<dbReference type="Pfam" id="PF00646">
    <property type="entry name" value="F-box"/>
    <property type="match status" value="1"/>
</dbReference>
<dbReference type="SUPFAM" id="SSF117281">
    <property type="entry name" value="Kelch motif"/>
    <property type="match status" value="1"/>
</dbReference>
<dbReference type="EMBL" id="CM026425">
    <property type="protein sequence ID" value="KAG0576059.1"/>
    <property type="molecule type" value="Genomic_DNA"/>
</dbReference>
<comment type="caution">
    <text evidence="2">The sequence shown here is derived from an EMBL/GenBank/DDBJ whole genome shotgun (WGS) entry which is preliminary data.</text>
</comment>
<dbReference type="CDD" id="cd09917">
    <property type="entry name" value="F-box_SF"/>
    <property type="match status" value="1"/>
</dbReference>
<dbReference type="InterPro" id="IPR050796">
    <property type="entry name" value="SCF_F-box_component"/>
</dbReference>
<protein>
    <recommendedName>
        <fullName evidence="1">F-box domain-containing protein</fullName>
    </recommendedName>
</protein>